<comment type="similarity">
    <text evidence="1">Belongs to the BROX family.</text>
</comment>
<comment type="caution">
    <text evidence="4">The sequence shown here is derived from an EMBL/GenBank/DDBJ whole genome shotgun (WGS) entry which is preliminary data.</text>
</comment>
<dbReference type="SMR" id="A0A1J6KYD8"/>
<feature type="domain" description="BRO1" evidence="3">
    <location>
        <begin position="6"/>
        <end position="412"/>
    </location>
</feature>
<dbReference type="PANTHER" id="PTHR23032">
    <property type="entry name" value="BRO1 DOMAIN-CONTAINING PROTEIN BROX"/>
    <property type="match status" value="1"/>
</dbReference>
<protein>
    <recommendedName>
        <fullName evidence="3">BRO1 domain-containing protein</fullName>
    </recommendedName>
</protein>
<dbReference type="AlphaFoldDB" id="A0A1J6KYD8"/>
<proteinExistence type="inferred from homology"/>
<dbReference type="PANTHER" id="PTHR23032:SF2">
    <property type="entry name" value="ENDOSOMAL TARGETING BRO1-LIKE DOMAIN-CONTAINING PROTEIN"/>
    <property type="match status" value="1"/>
</dbReference>
<dbReference type="OrthoDB" id="1855524at2759"/>
<dbReference type="Gramene" id="OIT24057">
    <property type="protein sequence ID" value="OIT24057"/>
    <property type="gene ID" value="A4A49_30860"/>
</dbReference>
<dbReference type="InterPro" id="IPR004328">
    <property type="entry name" value="BRO1_dom"/>
</dbReference>
<dbReference type="CDD" id="cd09034">
    <property type="entry name" value="BRO1_Alix_like"/>
    <property type="match status" value="1"/>
</dbReference>
<evidence type="ECO:0000259" key="3">
    <source>
        <dbReference type="PROSITE" id="PS51180"/>
    </source>
</evidence>
<accession>A0A1J6KYD8</accession>
<dbReference type="InterPro" id="IPR038499">
    <property type="entry name" value="BRO1_sf"/>
</dbReference>
<feature type="region of interest" description="Disordered" evidence="2">
    <location>
        <begin position="385"/>
        <end position="412"/>
    </location>
</feature>
<dbReference type="STRING" id="49451.A0A1J6KYD8"/>
<dbReference type="Pfam" id="PF03097">
    <property type="entry name" value="BRO1"/>
    <property type="match status" value="1"/>
</dbReference>
<dbReference type="OMA" id="SVIHMMA"/>
<dbReference type="Gene3D" id="1.25.40.280">
    <property type="entry name" value="alix/aip1 like domains"/>
    <property type="match status" value="1"/>
</dbReference>
<evidence type="ECO:0000313" key="4">
    <source>
        <dbReference type="EMBL" id="OIT24057.1"/>
    </source>
</evidence>
<evidence type="ECO:0000313" key="5">
    <source>
        <dbReference type="Proteomes" id="UP000187609"/>
    </source>
</evidence>
<sequence>MGCAVSVYAVGKKKKKNIISEVSIFVPSMRVPVQCDIQRTLKGVIPKDLADRLTSIRNQIVLIAQDTDVSAIDELQQALEEYLSLLVGLTRKEFGLQDLIGFKWRNLEDGQEQEISVANSWFELLSVLHMMAMLTLVEANMKLIPKDSAMTERVVSGDCMRDAVDLLLKTAGYLDFCVQDVLVHLPPDVKNRLPKDLHQSILEATSNQALAQGTEIQLGLALESQNATLSVKRRLACEAVSYYGQALCCLSGNNNFNGTAKKHILFIKWKYLEAKAAAYYYHGIIVDKGTEPSSHASALCCFLAAEELLTESKKAALSFCLAEPVTRTPPPWGVMKHLNKKVPETATRKSQMYGYLLDQEKGQALPELPEFQLSLKPDEYILPETDSTWDSEIPGQSLKEHLKDCEDGVETE</sequence>
<gene>
    <name evidence="4" type="ORF">A4A49_30860</name>
</gene>
<evidence type="ECO:0000256" key="1">
    <source>
        <dbReference type="ARBA" id="ARBA00008901"/>
    </source>
</evidence>
<dbReference type="Proteomes" id="UP000187609">
    <property type="component" value="Unassembled WGS sequence"/>
</dbReference>
<reference evidence="4" key="1">
    <citation type="submission" date="2016-11" db="EMBL/GenBank/DDBJ databases">
        <title>The genome of Nicotiana attenuata.</title>
        <authorList>
            <person name="Xu S."/>
            <person name="Brockmoeller T."/>
            <person name="Gaquerel E."/>
            <person name="Navarro A."/>
            <person name="Kuhl H."/>
            <person name="Gase K."/>
            <person name="Ling Z."/>
            <person name="Zhou W."/>
            <person name="Kreitzer C."/>
            <person name="Stanke M."/>
            <person name="Tang H."/>
            <person name="Lyons E."/>
            <person name="Pandey P."/>
            <person name="Pandey S.P."/>
            <person name="Timmermann B."/>
            <person name="Baldwin I.T."/>
        </authorList>
    </citation>
    <scope>NUCLEOTIDE SEQUENCE [LARGE SCALE GENOMIC DNA]</scope>
    <source>
        <strain evidence="4">UT</strain>
    </source>
</reference>
<dbReference type="SMART" id="SM01041">
    <property type="entry name" value="BRO1"/>
    <property type="match status" value="1"/>
</dbReference>
<dbReference type="InterPro" id="IPR038898">
    <property type="entry name" value="BROX"/>
</dbReference>
<evidence type="ECO:0000256" key="2">
    <source>
        <dbReference type="SAM" id="MobiDB-lite"/>
    </source>
</evidence>
<dbReference type="EMBL" id="MJEQ01003226">
    <property type="protein sequence ID" value="OIT24057.1"/>
    <property type="molecule type" value="Genomic_DNA"/>
</dbReference>
<dbReference type="PROSITE" id="PS51180">
    <property type="entry name" value="BRO1"/>
    <property type="match status" value="1"/>
</dbReference>
<name>A0A1J6KYD8_NICAT</name>
<dbReference type="KEGG" id="nau:109216427"/>
<organism evidence="4 5">
    <name type="scientific">Nicotiana attenuata</name>
    <name type="common">Coyote tobacco</name>
    <dbReference type="NCBI Taxonomy" id="49451"/>
    <lineage>
        <taxon>Eukaryota</taxon>
        <taxon>Viridiplantae</taxon>
        <taxon>Streptophyta</taxon>
        <taxon>Embryophyta</taxon>
        <taxon>Tracheophyta</taxon>
        <taxon>Spermatophyta</taxon>
        <taxon>Magnoliopsida</taxon>
        <taxon>eudicotyledons</taxon>
        <taxon>Gunneridae</taxon>
        <taxon>Pentapetalae</taxon>
        <taxon>asterids</taxon>
        <taxon>lamiids</taxon>
        <taxon>Solanales</taxon>
        <taxon>Solanaceae</taxon>
        <taxon>Nicotianoideae</taxon>
        <taxon>Nicotianeae</taxon>
        <taxon>Nicotiana</taxon>
    </lineage>
</organism>
<keyword evidence="5" id="KW-1185">Reference proteome</keyword>